<dbReference type="EMBL" id="CP000270">
    <property type="protein sequence ID" value="ABE32351.1"/>
    <property type="molecule type" value="Genomic_DNA"/>
</dbReference>
<dbReference type="KEGG" id="bxe:Bxe_A0582"/>
<protein>
    <recommendedName>
        <fullName evidence="1">DUF4440 domain-containing protein</fullName>
    </recommendedName>
</protein>
<dbReference type="eggNOG" id="ENOG5032AXE">
    <property type="taxonomic scope" value="Bacteria"/>
</dbReference>
<proteinExistence type="predicted"/>
<dbReference type="OrthoDB" id="9008668at2"/>
<dbReference type="SUPFAM" id="SSF54427">
    <property type="entry name" value="NTF2-like"/>
    <property type="match status" value="1"/>
</dbReference>
<dbReference type="Gene3D" id="3.10.450.50">
    <property type="match status" value="1"/>
</dbReference>
<dbReference type="InterPro" id="IPR032710">
    <property type="entry name" value="NTF2-like_dom_sf"/>
</dbReference>
<evidence type="ECO:0000313" key="3">
    <source>
        <dbReference type="Proteomes" id="UP000001817"/>
    </source>
</evidence>
<evidence type="ECO:0000313" key="2">
    <source>
        <dbReference type="EMBL" id="ABE32351.1"/>
    </source>
</evidence>
<dbReference type="RefSeq" id="WP_011489832.1">
    <property type="nucleotide sequence ID" value="NC_007951.1"/>
</dbReference>
<organism evidence="2 3">
    <name type="scientific">Paraburkholderia xenovorans (strain LB400)</name>
    <dbReference type="NCBI Taxonomy" id="266265"/>
    <lineage>
        <taxon>Bacteria</taxon>
        <taxon>Pseudomonadati</taxon>
        <taxon>Pseudomonadota</taxon>
        <taxon>Betaproteobacteria</taxon>
        <taxon>Burkholderiales</taxon>
        <taxon>Burkholderiaceae</taxon>
        <taxon>Paraburkholderia</taxon>
    </lineage>
</organism>
<dbReference type="AlphaFoldDB" id="Q13U88"/>
<feature type="domain" description="DUF4440" evidence="1">
    <location>
        <begin position="32"/>
        <end position="131"/>
    </location>
</feature>
<dbReference type="PATRIC" id="fig|266265.5.peg.4029"/>
<dbReference type="InterPro" id="IPR027843">
    <property type="entry name" value="DUF4440"/>
</dbReference>
<accession>Q13U88</accession>
<gene>
    <name evidence="2" type="ORF">Bxe_A0582</name>
</gene>
<dbReference type="DNASU" id="4005829"/>
<dbReference type="Proteomes" id="UP000001817">
    <property type="component" value="Chromosome 1"/>
</dbReference>
<dbReference type="Pfam" id="PF14534">
    <property type="entry name" value="DUF4440"/>
    <property type="match status" value="1"/>
</dbReference>
<reference evidence="2 3" key="1">
    <citation type="journal article" date="2006" name="Proc. Natl. Acad. Sci. U.S.A.">
        <title>Burkholderia xenovorans LB400 harbors a multi-replicon, 9.73-Mbp genome shaped for versatility.</title>
        <authorList>
            <person name="Chain P.S."/>
            <person name="Denef V.J."/>
            <person name="Konstantinidis K.T."/>
            <person name="Vergez L.M."/>
            <person name="Agullo L."/>
            <person name="Reyes V.L."/>
            <person name="Hauser L."/>
            <person name="Cordova M."/>
            <person name="Gomez L."/>
            <person name="Gonzalez M."/>
            <person name="Land M."/>
            <person name="Lao V."/>
            <person name="Larimer F."/>
            <person name="LiPuma J.J."/>
            <person name="Mahenthiralingam E."/>
            <person name="Malfatti S.A."/>
            <person name="Marx C.J."/>
            <person name="Parnell J.J."/>
            <person name="Ramette A."/>
            <person name="Richardson P."/>
            <person name="Seeger M."/>
            <person name="Smith D."/>
            <person name="Spilker T."/>
            <person name="Sul W.J."/>
            <person name="Tsoi T.V."/>
            <person name="Ulrich L.E."/>
            <person name="Zhulin I.B."/>
            <person name="Tiedje J.M."/>
        </authorList>
    </citation>
    <scope>NUCLEOTIDE SEQUENCE [LARGE SCALE GENOMIC DNA]</scope>
    <source>
        <strain evidence="2 3">LB400</strain>
    </source>
</reference>
<evidence type="ECO:0000259" key="1">
    <source>
        <dbReference type="Pfam" id="PF14534"/>
    </source>
</evidence>
<sequence length="144" mass="15461">MKHLSFLAAIGLSTCGLTTVLTTRLQVETKLASMEHAWVDAAIHGDRATLDQLLADSFVETMPNSARRTKAEVLVAPTLPPDSAQTLRELKVRIFGNIAMVSGVNHYTPAAGIKTTSYAFTDLYVRRGDTWPAASSAATRANSA</sequence>
<keyword evidence="3" id="KW-1185">Reference proteome</keyword>
<name>Q13U88_PARXL</name>
<dbReference type="KEGG" id="bxb:DR64_2755"/>